<dbReference type="GO" id="GO:0005634">
    <property type="term" value="C:nucleus"/>
    <property type="evidence" value="ECO:0007669"/>
    <property type="project" value="UniProtKB-ARBA"/>
</dbReference>
<accession>A0A8S1BN35</accession>
<dbReference type="PROSITE" id="PS00028">
    <property type="entry name" value="ZINC_FINGER_C2H2_1"/>
    <property type="match status" value="15"/>
</dbReference>
<feature type="domain" description="C2H2-type" evidence="6">
    <location>
        <begin position="199"/>
        <end position="227"/>
    </location>
</feature>
<evidence type="ECO:0000256" key="2">
    <source>
        <dbReference type="ARBA" id="ARBA00022737"/>
    </source>
</evidence>
<evidence type="ECO:0000256" key="1">
    <source>
        <dbReference type="ARBA" id="ARBA00022723"/>
    </source>
</evidence>
<dbReference type="SUPFAM" id="SSF57667">
    <property type="entry name" value="beta-beta-alpha zinc fingers"/>
    <property type="match status" value="7"/>
</dbReference>
<dbReference type="OrthoDB" id="10018333at2759"/>
<feature type="domain" description="C2H2-type" evidence="6">
    <location>
        <begin position="714"/>
        <end position="737"/>
    </location>
</feature>
<dbReference type="FunFam" id="3.30.160.60:FF:000446">
    <property type="entry name" value="Zinc finger protein"/>
    <property type="match status" value="3"/>
</dbReference>
<dbReference type="AlphaFoldDB" id="A0A8S1BN35"/>
<proteinExistence type="predicted"/>
<feature type="domain" description="C2H2-type" evidence="6">
    <location>
        <begin position="288"/>
        <end position="315"/>
    </location>
</feature>
<keyword evidence="3 5" id="KW-0863">Zinc-finger</keyword>
<feature type="domain" description="C2H2-type" evidence="6">
    <location>
        <begin position="629"/>
        <end position="657"/>
    </location>
</feature>
<dbReference type="InterPro" id="IPR013087">
    <property type="entry name" value="Znf_C2H2_type"/>
</dbReference>
<feature type="domain" description="C2H2-type" evidence="6">
    <location>
        <begin position="316"/>
        <end position="343"/>
    </location>
</feature>
<dbReference type="FunFam" id="3.30.160.60:FF:000065">
    <property type="entry name" value="B-cell CLL/lymphoma 6, member B"/>
    <property type="match status" value="1"/>
</dbReference>
<dbReference type="Proteomes" id="UP000494256">
    <property type="component" value="Unassembled WGS sequence"/>
</dbReference>
<dbReference type="PANTHER" id="PTHR24379">
    <property type="entry name" value="KRAB AND ZINC FINGER DOMAIN-CONTAINING"/>
    <property type="match status" value="1"/>
</dbReference>
<evidence type="ECO:0000256" key="4">
    <source>
        <dbReference type="ARBA" id="ARBA00022833"/>
    </source>
</evidence>
<dbReference type="PANTHER" id="PTHR24379:SF121">
    <property type="entry name" value="C2H2-TYPE DOMAIN-CONTAINING PROTEIN"/>
    <property type="match status" value="1"/>
</dbReference>
<dbReference type="InterPro" id="IPR036236">
    <property type="entry name" value="Znf_C2H2_sf"/>
</dbReference>
<comment type="caution">
    <text evidence="7">The sequence shown here is derived from an EMBL/GenBank/DDBJ whole genome shotgun (WGS) entry which is preliminary data.</text>
</comment>
<name>A0A8S1BN35_ARCPL</name>
<feature type="domain" description="C2H2-type" evidence="6">
    <location>
        <begin position="172"/>
        <end position="194"/>
    </location>
</feature>
<sequence length="741" mass="87074">MTETSESEEENITCVQNKITPRTELVKHRSNIKEILENSNATPIRRYGGIGYTCCYCEEQYINPADLKKHTLESHDDLSQANFMKNMNMSEYVVKLDVTALKCKLCQMDIDTLDNFVEHLKSKHGKCLFMDVKTHIFPLKFDGDILNCTNCSNSFNKFRMLVRHMHIHYRNFICTICDAGFVNRNALAQHSENHRVGEYTCDYCPKVYTTQVKKRLHERTAHTHTNTMNKCSYCTETFKDYRKREAHLETIHGIKSVIAKCQACDKVFTNRKLLNIHVKRDHLMERPHKCSECDMKFFSTTGLKNHMVKHTGSRAYHCSICLKSYGRKKTLNSHMRIHEKERFKCGPKADTRKVKAEEKSIRNIKNNEGTTRFKTDFVKAREKKVIYQPEPKNYELQKHRTNIREVILWSNATPIRRYGGMGYMCCYCNNHYLEPTDLKNHTLETHQDVQKACFMVKVSMDQFVIRLDITLLRCKICDIDLDTLEHLMDHLKVDHEKTIYTDIKNHIIPFKFDTEILRCCICMNPFSKFKILLEHMSLHYRNYICDVCDVGFITSQGLKCHKLIHKTGTFKCDHCSLVFDTNVKRNAHVRTMHSSKPVAKCLYCNEVFKDYRKKEAHLVMMHGLKVPTPKCQACEKVFKNRKVLSLHIKRDHLLDRRHKCLECGMGFFQSTELKDHMIKHTGLRSFTCTVCLKAFCRAKTLKEHMKIHDDVRRFKCEHCGQAFVQKCSWRIHMRSKHGEIV</sequence>
<dbReference type="GO" id="GO:0008270">
    <property type="term" value="F:zinc ion binding"/>
    <property type="evidence" value="ECO:0007669"/>
    <property type="project" value="UniProtKB-KW"/>
</dbReference>
<dbReference type="Pfam" id="PF00096">
    <property type="entry name" value="zf-C2H2"/>
    <property type="match status" value="5"/>
</dbReference>
<keyword evidence="4" id="KW-0862">Zinc</keyword>
<dbReference type="EMBL" id="CADEBD010000959">
    <property type="protein sequence ID" value="CAB3261135.1"/>
    <property type="molecule type" value="Genomic_DNA"/>
</dbReference>
<dbReference type="PROSITE" id="PS50157">
    <property type="entry name" value="ZINC_FINGER_C2H2_2"/>
    <property type="match status" value="12"/>
</dbReference>
<evidence type="ECO:0000313" key="7">
    <source>
        <dbReference type="EMBL" id="CAB3261135.1"/>
    </source>
</evidence>
<dbReference type="Gene3D" id="3.30.160.60">
    <property type="entry name" value="Classic Zinc Finger"/>
    <property type="match status" value="10"/>
</dbReference>
<dbReference type="SMART" id="SM00355">
    <property type="entry name" value="ZnF_C2H2"/>
    <property type="match status" value="19"/>
</dbReference>
<organism evidence="7 8">
    <name type="scientific">Arctia plantaginis</name>
    <name type="common">Wood tiger moth</name>
    <name type="synonym">Phalaena plantaginis</name>
    <dbReference type="NCBI Taxonomy" id="874455"/>
    <lineage>
        <taxon>Eukaryota</taxon>
        <taxon>Metazoa</taxon>
        <taxon>Ecdysozoa</taxon>
        <taxon>Arthropoda</taxon>
        <taxon>Hexapoda</taxon>
        <taxon>Insecta</taxon>
        <taxon>Pterygota</taxon>
        <taxon>Neoptera</taxon>
        <taxon>Endopterygota</taxon>
        <taxon>Lepidoptera</taxon>
        <taxon>Glossata</taxon>
        <taxon>Ditrysia</taxon>
        <taxon>Noctuoidea</taxon>
        <taxon>Erebidae</taxon>
        <taxon>Arctiinae</taxon>
        <taxon>Arctia</taxon>
    </lineage>
</organism>
<evidence type="ECO:0000256" key="3">
    <source>
        <dbReference type="ARBA" id="ARBA00022771"/>
    </source>
</evidence>
<reference evidence="7 8" key="1">
    <citation type="submission" date="2020-04" db="EMBL/GenBank/DDBJ databases">
        <authorList>
            <person name="Wallbank WR R."/>
            <person name="Pardo Diaz C."/>
            <person name="Kozak K."/>
            <person name="Martin S."/>
            <person name="Jiggins C."/>
            <person name="Moest M."/>
            <person name="Warren A I."/>
            <person name="Byers J.R.P. K."/>
            <person name="Montejo-Kovacevich G."/>
            <person name="Yen C E."/>
        </authorList>
    </citation>
    <scope>NUCLEOTIDE SEQUENCE [LARGE SCALE GENOMIC DNA]</scope>
</reference>
<feature type="domain" description="C2H2-type" evidence="6">
    <location>
        <begin position="146"/>
        <end position="168"/>
    </location>
</feature>
<keyword evidence="1" id="KW-0479">Metal-binding</keyword>
<feature type="domain" description="C2H2-type" evidence="6">
    <location>
        <begin position="686"/>
        <end position="713"/>
    </location>
</feature>
<feature type="domain" description="C2H2-type" evidence="6">
    <location>
        <begin position="543"/>
        <end position="565"/>
    </location>
</feature>
<keyword evidence="2" id="KW-0677">Repeat</keyword>
<feature type="domain" description="C2H2-type" evidence="6">
    <location>
        <begin position="259"/>
        <end position="287"/>
    </location>
</feature>
<gene>
    <name evidence="7" type="ORF">APLA_LOCUS17328</name>
</gene>
<evidence type="ECO:0000256" key="5">
    <source>
        <dbReference type="PROSITE-ProRule" id="PRU00042"/>
    </source>
</evidence>
<feature type="domain" description="C2H2-type" evidence="6">
    <location>
        <begin position="658"/>
        <end position="685"/>
    </location>
</feature>
<protein>
    <recommendedName>
        <fullName evidence="6">C2H2-type domain-containing protein</fullName>
    </recommendedName>
</protein>
<feature type="domain" description="C2H2-type" evidence="6">
    <location>
        <begin position="570"/>
        <end position="597"/>
    </location>
</feature>
<evidence type="ECO:0000259" key="6">
    <source>
        <dbReference type="PROSITE" id="PS50157"/>
    </source>
</evidence>
<evidence type="ECO:0000313" key="8">
    <source>
        <dbReference type="Proteomes" id="UP000494256"/>
    </source>
</evidence>